<feature type="domain" description="R3H" evidence="11">
    <location>
        <begin position="292"/>
        <end position="377"/>
    </location>
</feature>
<dbReference type="EMBL" id="AZHE01000001">
    <property type="protein sequence ID" value="KHO01119.1"/>
    <property type="molecule type" value="Genomic_DNA"/>
</dbReference>
<dbReference type="PROSITE" id="PS50174">
    <property type="entry name" value="G_PATCH"/>
    <property type="match status" value="1"/>
</dbReference>
<dbReference type="InterPro" id="IPR034082">
    <property type="entry name" value="R3H_G-patch"/>
</dbReference>
<dbReference type="Proteomes" id="UP000030816">
    <property type="component" value="Unassembled WGS sequence"/>
</dbReference>
<feature type="region of interest" description="Disordered" evidence="9">
    <location>
        <begin position="184"/>
        <end position="212"/>
    </location>
</feature>
<evidence type="ECO:0000259" key="11">
    <source>
        <dbReference type="PROSITE" id="PS51061"/>
    </source>
</evidence>
<dbReference type="InterPro" id="IPR051189">
    <property type="entry name" value="Splicing_assoc_domain"/>
</dbReference>
<dbReference type="InterPro" id="IPR000467">
    <property type="entry name" value="G_patch_dom"/>
</dbReference>
<dbReference type="InterPro" id="IPR001374">
    <property type="entry name" value="R3H_dom"/>
</dbReference>
<sequence>MPNRPLSPGSSSSEEVILFRGRKDLGRNSLNANELLRGKEDRRTSKFSQQSSSMKDVDLSIDLPSSRYRKYRRSKGQKWNQAADEDIVDDYINNLRDNGELDCLLGKTEGNQRDLGGRDTEVVFSSSDYDAEHITTQDVNKTARNQVLPHGRHYFKSTELSLQHTEDTGDEDALVKLIAAQDLDSSSDIAPDTQTSEPNFPEPRSPSRHGYYKQEELDYRSAGNIQSKNGKRYGQMPLYNDDSDLERQLQVAWKNDRMRKTERKRRREELRSLGMLRINAKPDDLRTKYPSGMSIEQIGKEFEEFLRSRDEVYGSLARISQYSDGVNTNPLFTSRLSFPPMDLHARKVIHELANRFNIKSKSTGKAVQRRPTLYRTIRTQPYAEAPFQKALGQVQRRFMPRLDIKGKRKPTPSATHCQTRAAASYHEGEVVGASAPELGADNRGRAMLEKMGWCRGTALGATDNKGILQPVTQTMRRSKAGLA</sequence>
<dbReference type="Pfam" id="PF01424">
    <property type="entry name" value="R3H"/>
    <property type="match status" value="1"/>
</dbReference>
<evidence type="ECO:0000256" key="1">
    <source>
        <dbReference type="ARBA" id="ARBA00004123"/>
    </source>
</evidence>
<keyword evidence="6" id="KW-0507">mRNA processing</keyword>
<dbReference type="OrthoDB" id="21470at2759"/>
<comment type="subcellular location">
    <subcellularLocation>
        <location evidence="2">Cytoplasm</location>
    </subcellularLocation>
    <subcellularLocation>
        <location evidence="1">Nucleus</location>
    </subcellularLocation>
</comment>
<dbReference type="CDD" id="cd02646">
    <property type="entry name" value="R3H_G-patch"/>
    <property type="match status" value="1"/>
</dbReference>
<dbReference type="GeneID" id="63734575"/>
<keyword evidence="13" id="KW-1185">Reference proteome</keyword>
<evidence type="ECO:0000256" key="6">
    <source>
        <dbReference type="ARBA" id="ARBA00022664"/>
    </source>
</evidence>
<feature type="region of interest" description="Disordered" evidence="9">
    <location>
        <begin position="30"/>
        <end position="59"/>
    </location>
</feature>
<gene>
    <name evidence="12" type="ORF">MAM_00120</name>
</gene>
<evidence type="ECO:0000256" key="5">
    <source>
        <dbReference type="ARBA" id="ARBA00022490"/>
    </source>
</evidence>
<evidence type="ECO:0000256" key="7">
    <source>
        <dbReference type="ARBA" id="ARBA00023187"/>
    </source>
</evidence>
<keyword evidence="8" id="KW-0539">Nucleus</keyword>
<evidence type="ECO:0000256" key="4">
    <source>
        <dbReference type="ARBA" id="ARBA00018964"/>
    </source>
</evidence>
<dbReference type="SMART" id="SM00443">
    <property type="entry name" value="G_patch"/>
    <property type="match status" value="1"/>
</dbReference>
<dbReference type="GO" id="GO:0008380">
    <property type="term" value="P:RNA splicing"/>
    <property type="evidence" value="ECO:0007669"/>
    <property type="project" value="UniProtKB-KW"/>
</dbReference>
<dbReference type="PANTHER" id="PTHR14195">
    <property type="entry name" value="G PATCH DOMAIN CONTAINING PROTEIN 2"/>
    <property type="match status" value="1"/>
</dbReference>
<dbReference type="SUPFAM" id="SSF82708">
    <property type="entry name" value="R3H domain"/>
    <property type="match status" value="1"/>
</dbReference>
<proteinExistence type="inferred from homology"/>
<reference evidence="12 13" key="1">
    <citation type="journal article" date="2014" name="Proc. Natl. Acad. Sci. U.S.A.">
        <title>Trajectory and genomic determinants of fungal-pathogen speciation and host adaptation.</title>
        <authorList>
            <person name="Hu X."/>
            <person name="Xiao G."/>
            <person name="Zheng P."/>
            <person name="Shang Y."/>
            <person name="Su Y."/>
            <person name="Zhang X."/>
            <person name="Liu X."/>
            <person name="Zhan S."/>
            <person name="St Leger R.J."/>
            <person name="Wang C."/>
        </authorList>
    </citation>
    <scope>NUCLEOTIDE SEQUENCE [LARGE SCALE GENOMIC DNA]</scope>
    <source>
        <strain evidence="12 13">ARSEF 1941</strain>
    </source>
</reference>
<protein>
    <recommendedName>
        <fullName evidence="4">Protein SQS1</fullName>
    </recommendedName>
</protein>
<keyword evidence="7" id="KW-0508">mRNA splicing</keyword>
<name>A0A0B2X438_METAS</name>
<evidence type="ECO:0000256" key="9">
    <source>
        <dbReference type="SAM" id="MobiDB-lite"/>
    </source>
</evidence>
<evidence type="ECO:0000256" key="2">
    <source>
        <dbReference type="ARBA" id="ARBA00004496"/>
    </source>
</evidence>
<dbReference type="Pfam" id="PF01585">
    <property type="entry name" value="G-patch"/>
    <property type="match status" value="1"/>
</dbReference>
<dbReference type="RefSeq" id="XP_040682184.1">
    <property type="nucleotide sequence ID" value="XM_040818920.1"/>
</dbReference>
<dbReference type="InterPro" id="IPR036867">
    <property type="entry name" value="R3H_dom_sf"/>
</dbReference>
<comment type="caution">
    <text evidence="12">The sequence shown here is derived from an EMBL/GenBank/DDBJ whole genome shotgun (WGS) entry which is preliminary data.</text>
</comment>
<feature type="compositionally biased region" description="Polar residues" evidence="9">
    <location>
        <begin position="184"/>
        <end position="198"/>
    </location>
</feature>
<dbReference type="AlphaFoldDB" id="A0A0B2X438"/>
<dbReference type="Gene3D" id="3.30.1370.50">
    <property type="entry name" value="R3H-like domain"/>
    <property type="match status" value="1"/>
</dbReference>
<keyword evidence="5" id="KW-0963">Cytoplasm</keyword>
<evidence type="ECO:0000256" key="8">
    <source>
        <dbReference type="ARBA" id="ARBA00023242"/>
    </source>
</evidence>
<dbReference type="PROSITE" id="PS51061">
    <property type="entry name" value="R3H"/>
    <property type="match status" value="1"/>
</dbReference>
<dbReference type="GO" id="GO:0005634">
    <property type="term" value="C:nucleus"/>
    <property type="evidence" value="ECO:0007669"/>
    <property type="project" value="UniProtKB-SubCell"/>
</dbReference>
<dbReference type="GO" id="GO:0006397">
    <property type="term" value="P:mRNA processing"/>
    <property type="evidence" value="ECO:0007669"/>
    <property type="project" value="UniProtKB-KW"/>
</dbReference>
<dbReference type="GO" id="GO:0003676">
    <property type="term" value="F:nucleic acid binding"/>
    <property type="evidence" value="ECO:0007669"/>
    <property type="project" value="UniProtKB-UniRule"/>
</dbReference>
<evidence type="ECO:0000313" key="12">
    <source>
        <dbReference type="EMBL" id="KHO01119.1"/>
    </source>
</evidence>
<feature type="domain" description="G-patch" evidence="10">
    <location>
        <begin position="440"/>
        <end position="483"/>
    </location>
</feature>
<evidence type="ECO:0000256" key="3">
    <source>
        <dbReference type="ARBA" id="ARBA00010306"/>
    </source>
</evidence>
<accession>A0A0B2X438</accession>
<comment type="similarity">
    <text evidence="3">Belongs to the SQS1 family.</text>
</comment>
<dbReference type="HOGENOM" id="CLU_007254_0_0_1"/>
<organism evidence="12 13">
    <name type="scientific">Metarhizium album (strain ARSEF 1941)</name>
    <dbReference type="NCBI Taxonomy" id="1081103"/>
    <lineage>
        <taxon>Eukaryota</taxon>
        <taxon>Fungi</taxon>
        <taxon>Dikarya</taxon>
        <taxon>Ascomycota</taxon>
        <taxon>Pezizomycotina</taxon>
        <taxon>Sordariomycetes</taxon>
        <taxon>Hypocreomycetidae</taxon>
        <taxon>Hypocreales</taxon>
        <taxon>Clavicipitaceae</taxon>
        <taxon>Metarhizium</taxon>
    </lineage>
</organism>
<dbReference type="GO" id="GO:0005737">
    <property type="term" value="C:cytoplasm"/>
    <property type="evidence" value="ECO:0007669"/>
    <property type="project" value="UniProtKB-SubCell"/>
</dbReference>
<dbReference type="STRING" id="1081103.A0A0B2X438"/>
<evidence type="ECO:0000313" key="13">
    <source>
        <dbReference type="Proteomes" id="UP000030816"/>
    </source>
</evidence>
<evidence type="ECO:0000259" key="10">
    <source>
        <dbReference type="PROSITE" id="PS50174"/>
    </source>
</evidence>